<evidence type="ECO:0000313" key="15">
    <source>
        <dbReference type="Proteomes" id="UP001165080"/>
    </source>
</evidence>
<dbReference type="InterPro" id="IPR027794">
    <property type="entry name" value="tRNase_Z_dom"/>
</dbReference>
<dbReference type="Proteomes" id="UP001165080">
    <property type="component" value="Unassembled WGS sequence"/>
</dbReference>
<dbReference type="Gene3D" id="3.60.15.10">
    <property type="entry name" value="Ribonuclease Z/Hydroxyacylglutathione hydrolase-like"/>
    <property type="match status" value="3"/>
</dbReference>
<evidence type="ECO:0000256" key="6">
    <source>
        <dbReference type="ARBA" id="ARBA00022722"/>
    </source>
</evidence>
<dbReference type="InterPro" id="IPR036866">
    <property type="entry name" value="RibonucZ/Hydroxyglut_hydro"/>
</dbReference>
<feature type="region of interest" description="Disordered" evidence="11">
    <location>
        <begin position="619"/>
        <end position="644"/>
    </location>
</feature>
<keyword evidence="5" id="KW-0819">tRNA processing</keyword>
<dbReference type="InterPro" id="IPR001279">
    <property type="entry name" value="Metallo-B-lactamas"/>
</dbReference>
<feature type="domain" description="tRNase Z endonuclease" evidence="13">
    <location>
        <begin position="81"/>
        <end position="139"/>
    </location>
</feature>
<dbReference type="EC" id="3.1.26.11" evidence="4"/>
<keyword evidence="6" id="KW-0540">Nuclease</keyword>
<evidence type="ECO:0000256" key="1">
    <source>
        <dbReference type="ARBA" id="ARBA00000402"/>
    </source>
</evidence>
<sequence length="971" mass="101539">MHQYRCLLLRSRRPALHASLLRYSTERKMGKKQAQTEVPPQTKQEGKRKQKQQQQPQQQQQQRAERSAAGGMRHYSSYLQVLSVDVDHTSPSVLLFFNNERYLFNAGEGIQRLFREHKIKITQIDQYFITRVSTETLGGLPGMALSVTAADSGGLVGRQASCTVKGPPGLASYVAAFRGYINKENTVAVEEFDHGTTEPVLKTDVVSITPILVRVEAAAATANGESNGGDGSGDGGSPAAKRQRTDAGSDPTAADEQGAGQGGRQRPAGLSHPDVAAYAVQMAGRPGKFLPEKAIELGVRPGPLFGQLQRGQSVTTESGAVVSPADVMDPALPGPAVLLLDTPSLESMRAVAADERVRRFVADAASGDGDAAGRVCVAVHLVPPALAADEEAMAAFRSQLGPAWRHVVVTPGSHQPSAIPRATVFQAKLHALEPTCFPLFAMDNAAAPPQLPEAELEAAAAAAREAAAKEAAAAAAAKAAKQKGGKGGGGGGGGEAAAKGADGGEANGHGTAATGKPAAGGGGTAPAVVVQQLPPVLPLPPGSVTRAVSAVRVNLVPPARMGLEYGDVFRYDSSSKVLEDIRADPAYAPVLAAAAEVRNPPAPSDAAAIANGDEAKAEASAAAVREGPSMDVDAGASAGGGAEVRPALAAEQDVPEVLRSGDRRQAELTFLGTASSQPSKYRNVSGCYVDLFDRGGLLVDCGEDAMGQMKRRFGSAETERRLLHDLGAVWVSHMHADHHGGLYRLLEWRARAGAPPLLVIGPTALFDVLVRYSAVVPIQFLFLRNFVLSGGGGGRGGGAGVPAAVAAALAAAKERLGLAALAPFAVEHIWDAHGLVLQGRAGWRLVFSGDTRPCRQTVEAARGATLLVHEATFEESMEAEARAKRHSTTAEAVSVGEQAGAYRTVLTHFSTRYPTLPELDLRPHPSVAVAMDLMSINLADLTWLPRLVRPMGLLFKQLEAEKVANAEEDDD</sequence>
<feature type="region of interest" description="Disordered" evidence="11">
    <location>
        <begin position="222"/>
        <end position="270"/>
    </location>
</feature>
<dbReference type="PANTHER" id="PTHR12553">
    <property type="entry name" value="ZINC PHOSPHODIESTERASE ELAC PROTEIN 2"/>
    <property type="match status" value="1"/>
</dbReference>
<comment type="caution">
    <text evidence="14">The sequence shown here is derived from an EMBL/GenBank/DDBJ whole genome shotgun (WGS) entry which is preliminary data.</text>
</comment>
<evidence type="ECO:0000256" key="9">
    <source>
        <dbReference type="ARBA" id="ARBA00022801"/>
    </source>
</evidence>
<comment type="cofactor">
    <cofactor evidence="2">
        <name>Zn(2+)</name>
        <dbReference type="ChEBI" id="CHEBI:29105"/>
    </cofactor>
</comment>
<dbReference type="PANTHER" id="PTHR12553:SF49">
    <property type="entry name" value="ZINC PHOSPHODIESTERASE ELAC PROTEIN 2"/>
    <property type="match status" value="1"/>
</dbReference>
<feature type="domain" description="Metallo-beta-lactamase" evidence="12">
    <location>
        <begin position="697"/>
        <end position="909"/>
    </location>
</feature>
<dbReference type="GO" id="GO:1990180">
    <property type="term" value="P:mitochondrial tRNA 3'-end processing"/>
    <property type="evidence" value="ECO:0007669"/>
    <property type="project" value="TreeGrafter"/>
</dbReference>
<evidence type="ECO:0000256" key="2">
    <source>
        <dbReference type="ARBA" id="ARBA00001947"/>
    </source>
</evidence>
<evidence type="ECO:0000256" key="3">
    <source>
        <dbReference type="ARBA" id="ARBA00007823"/>
    </source>
</evidence>
<evidence type="ECO:0000256" key="4">
    <source>
        <dbReference type="ARBA" id="ARBA00012477"/>
    </source>
</evidence>
<accession>A0A9W6BWJ8</accession>
<keyword evidence="9" id="KW-0378">Hydrolase</keyword>
<proteinExistence type="inferred from homology"/>
<dbReference type="GO" id="GO:0042781">
    <property type="term" value="F:3'-tRNA processing endoribonuclease activity"/>
    <property type="evidence" value="ECO:0007669"/>
    <property type="project" value="UniProtKB-EC"/>
</dbReference>
<dbReference type="GO" id="GO:0005739">
    <property type="term" value="C:mitochondrion"/>
    <property type="evidence" value="ECO:0007669"/>
    <property type="project" value="TreeGrafter"/>
</dbReference>
<evidence type="ECO:0000256" key="8">
    <source>
        <dbReference type="ARBA" id="ARBA00022759"/>
    </source>
</evidence>
<dbReference type="AlphaFoldDB" id="A0A9W6BWJ8"/>
<dbReference type="CDD" id="cd07718">
    <property type="entry name" value="RNaseZ_ELAC1_ELAC2-C-term-like_MBL-fold"/>
    <property type="match status" value="1"/>
</dbReference>
<gene>
    <name evidence="14" type="primary">PLEST008370</name>
    <name evidence="14" type="ORF">PLESTB_001502000</name>
</gene>
<dbReference type="SUPFAM" id="SSF56281">
    <property type="entry name" value="Metallo-hydrolase/oxidoreductase"/>
    <property type="match status" value="2"/>
</dbReference>
<dbReference type="InterPro" id="IPR047151">
    <property type="entry name" value="RNZ2-like"/>
</dbReference>
<protein>
    <recommendedName>
        <fullName evidence="4">ribonuclease Z</fullName>
        <ecNumber evidence="4">3.1.26.11</ecNumber>
    </recommendedName>
</protein>
<evidence type="ECO:0000313" key="14">
    <source>
        <dbReference type="EMBL" id="GLC59574.1"/>
    </source>
</evidence>
<dbReference type="Pfam" id="PF13691">
    <property type="entry name" value="Lactamase_B_4"/>
    <property type="match status" value="1"/>
</dbReference>
<feature type="region of interest" description="Disordered" evidence="11">
    <location>
        <begin position="24"/>
        <end position="69"/>
    </location>
</feature>
<dbReference type="EMBL" id="BRXU01000028">
    <property type="protein sequence ID" value="GLC59574.1"/>
    <property type="molecule type" value="Genomic_DNA"/>
</dbReference>
<comment type="similarity">
    <text evidence="3">Belongs to the RNase Z family.</text>
</comment>
<feature type="compositionally biased region" description="Gly residues" evidence="11">
    <location>
        <begin position="226"/>
        <end position="236"/>
    </location>
</feature>
<keyword evidence="7" id="KW-0479">Metal-binding</keyword>
<evidence type="ECO:0000259" key="13">
    <source>
        <dbReference type="Pfam" id="PF13691"/>
    </source>
</evidence>
<keyword evidence="15" id="KW-1185">Reference proteome</keyword>
<keyword evidence="8" id="KW-0255">Endonuclease</keyword>
<dbReference type="Pfam" id="PF12706">
    <property type="entry name" value="Lactamase_B_2"/>
    <property type="match status" value="1"/>
</dbReference>
<evidence type="ECO:0000256" key="11">
    <source>
        <dbReference type="SAM" id="MobiDB-lite"/>
    </source>
</evidence>
<reference evidence="14 15" key="1">
    <citation type="journal article" date="2023" name="Commun. Biol.">
        <title>Reorganization of the ancestral sex-determining regions during the evolution of trioecy in Pleodorina starrii.</title>
        <authorList>
            <person name="Takahashi K."/>
            <person name="Suzuki S."/>
            <person name="Kawai-Toyooka H."/>
            <person name="Yamamoto K."/>
            <person name="Hamaji T."/>
            <person name="Ootsuki R."/>
            <person name="Yamaguchi H."/>
            <person name="Kawachi M."/>
            <person name="Higashiyama T."/>
            <person name="Nozaki H."/>
        </authorList>
    </citation>
    <scope>NUCLEOTIDE SEQUENCE [LARGE SCALE GENOMIC DNA]</scope>
    <source>
        <strain evidence="14 15">NIES-4479</strain>
    </source>
</reference>
<evidence type="ECO:0000256" key="10">
    <source>
        <dbReference type="ARBA" id="ARBA00022833"/>
    </source>
</evidence>
<organism evidence="14 15">
    <name type="scientific">Pleodorina starrii</name>
    <dbReference type="NCBI Taxonomy" id="330485"/>
    <lineage>
        <taxon>Eukaryota</taxon>
        <taxon>Viridiplantae</taxon>
        <taxon>Chlorophyta</taxon>
        <taxon>core chlorophytes</taxon>
        <taxon>Chlorophyceae</taxon>
        <taxon>CS clade</taxon>
        <taxon>Chlamydomonadales</taxon>
        <taxon>Volvocaceae</taxon>
        <taxon>Pleodorina</taxon>
    </lineage>
</organism>
<dbReference type="GO" id="GO:0046872">
    <property type="term" value="F:metal ion binding"/>
    <property type="evidence" value="ECO:0007669"/>
    <property type="project" value="UniProtKB-KW"/>
</dbReference>
<name>A0A9W6BWJ8_9CHLO</name>
<evidence type="ECO:0000256" key="5">
    <source>
        <dbReference type="ARBA" id="ARBA00022694"/>
    </source>
</evidence>
<feature type="compositionally biased region" description="Low complexity" evidence="11">
    <location>
        <begin position="52"/>
        <end position="62"/>
    </location>
</feature>
<feature type="compositionally biased region" description="Gly residues" evidence="11">
    <location>
        <begin position="485"/>
        <end position="507"/>
    </location>
</feature>
<keyword evidence="10" id="KW-0862">Zinc</keyword>
<evidence type="ECO:0000256" key="7">
    <source>
        <dbReference type="ARBA" id="ARBA00022723"/>
    </source>
</evidence>
<evidence type="ECO:0000259" key="12">
    <source>
        <dbReference type="Pfam" id="PF12706"/>
    </source>
</evidence>
<comment type="catalytic activity">
    <reaction evidence="1">
        <text>Endonucleolytic cleavage of RNA, removing extra 3' nucleotides from tRNA precursor, generating 3' termini of tRNAs. A 3'-hydroxy group is left at the tRNA terminus and a 5'-phosphoryl group is left at the trailer molecule.</text>
        <dbReference type="EC" id="3.1.26.11"/>
    </reaction>
</comment>
<feature type="region of interest" description="Disordered" evidence="11">
    <location>
        <begin position="481"/>
        <end position="523"/>
    </location>
</feature>